<dbReference type="SUPFAM" id="SSF103481">
    <property type="entry name" value="Multidrug resistance efflux transporter EmrE"/>
    <property type="match status" value="2"/>
</dbReference>
<dbReference type="PANTHER" id="PTHR32322:SF18">
    <property type="entry name" value="S-ADENOSYLMETHIONINE_S-ADENOSYLHOMOCYSTEINE TRANSPORTER"/>
    <property type="match status" value="1"/>
</dbReference>
<feature type="transmembrane region" description="Helical" evidence="6">
    <location>
        <begin position="139"/>
        <end position="158"/>
    </location>
</feature>
<feature type="transmembrane region" description="Helical" evidence="6">
    <location>
        <begin position="199"/>
        <end position="218"/>
    </location>
</feature>
<evidence type="ECO:0000256" key="3">
    <source>
        <dbReference type="ARBA" id="ARBA00022692"/>
    </source>
</evidence>
<dbReference type="GO" id="GO:0005886">
    <property type="term" value="C:plasma membrane"/>
    <property type="evidence" value="ECO:0007669"/>
    <property type="project" value="UniProtKB-SubCell"/>
</dbReference>
<dbReference type="InterPro" id="IPR037185">
    <property type="entry name" value="EmrE-like"/>
</dbReference>
<evidence type="ECO:0000256" key="6">
    <source>
        <dbReference type="SAM" id="Phobius"/>
    </source>
</evidence>
<keyword evidence="5 6" id="KW-0472">Membrane</keyword>
<protein>
    <submittedName>
        <fullName evidence="8">DMT family transporter</fullName>
    </submittedName>
</protein>
<dbReference type="InterPro" id="IPR050638">
    <property type="entry name" value="AA-Vitamin_Transporters"/>
</dbReference>
<feature type="transmembrane region" description="Helical" evidence="6">
    <location>
        <begin position="164"/>
        <end position="187"/>
    </location>
</feature>
<evidence type="ECO:0000256" key="4">
    <source>
        <dbReference type="ARBA" id="ARBA00022989"/>
    </source>
</evidence>
<dbReference type="EMBL" id="DVLY01000034">
    <property type="protein sequence ID" value="HIT97485.1"/>
    <property type="molecule type" value="Genomic_DNA"/>
</dbReference>
<dbReference type="Pfam" id="PF00892">
    <property type="entry name" value="EamA"/>
    <property type="match status" value="2"/>
</dbReference>
<organism evidence="8 9">
    <name type="scientific">Candidatus Merdimorpha stercoravium</name>
    <dbReference type="NCBI Taxonomy" id="2840863"/>
    <lineage>
        <taxon>Bacteria</taxon>
        <taxon>Pseudomonadati</taxon>
        <taxon>Bacteroidota</taxon>
        <taxon>Flavobacteriia</taxon>
        <taxon>Flavobacteriales</taxon>
        <taxon>Candidatus Merdimorpha</taxon>
    </lineage>
</organism>
<feature type="transmembrane region" description="Helical" evidence="6">
    <location>
        <begin position="265"/>
        <end position="282"/>
    </location>
</feature>
<feature type="transmembrane region" description="Helical" evidence="6">
    <location>
        <begin position="288"/>
        <end position="308"/>
    </location>
</feature>
<evidence type="ECO:0000313" key="8">
    <source>
        <dbReference type="EMBL" id="HIT97485.1"/>
    </source>
</evidence>
<reference evidence="8" key="2">
    <citation type="journal article" date="2021" name="PeerJ">
        <title>Extensive microbial diversity within the chicken gut microbiome revealed by metagenomics and culture.</title>
        <authorList>
            <person name="Gilroy R."/>
            <person name="Ravi A."/>
            <person name="Getino M."/>
            <person name="Pursley I."/>
            <person name="Horton D.L."/>
            <person name="Alikhan N.F."/>
            <person name="Baker D."/>
            <person name="Gharbi K."/>
            <person name="Hall N."/>
            <person name="Watson M."/>
            <person name="Adriaenssens E.M."/>
            <person name="Foster-Nyarko E."/>
            <person name="Jarju S."/>
            <person name="Secka A."/>
            <person name="Antonio M."/>
            <person name="Oren A."/>
            <person name="Chaudhuri R.R."/>
            <person name="La Ragione R."/>
            <person name="Hildebrand F."/>
            <person name="Pallen M.J."/>
        </authorList>
    </citation>
    <scope>NUCLEOTIDE SEQUENCE</scope>
    <source>
        <strain evidence="8">1383</strain>
    </source>
</reference>
<evidence type="ECO:0000256" key="5">
    <source>
        <dbReference type="ARBA" id="ARBA00023136"/>
    </source>
</evidence>
<keyword evidence="3 6" id="KW-0812">Transmembrane</keyword>
<reference evidence="8" key="1">
    <citation type="submission" date="2020-10" db="EMBL/GenBank/DDBJ databases">
        <authorList>
            <person name="Gilroy R."/>
        </authorList>
    </citation>
    <scope>NUCLEOTIDE SEQUENCE</scope>
    <source>
        <strain evidence="8">1383</strain>
    </source>
</reference>
<dbReference type="InterPro" id="IPR000620">
    <property type="entry name" value="EamA_dom"/>
</dbReference>
<accession>A0A9D1H9W8</accession>
<dbReference type="Proteomes" id="UP000824161">
    <property type="component" value="Unassembled WGS sequence"/>
</dbReference>
<feature type="transmembrane region" description="Helical" evidence="6">
    <location>
        <begin position="230"/>
        <end position="253"/>
    </location>
</feature>
<evidence type="ECO:0000259" key="7">
    <source>
        <dbReference type="Pfam" id="PF00892"/>
    </source>
</evidence>
<gene>
    <name evidence="8" type="ORF">IAC44_01450</name>
</gene>
<dbReference type="AlphaFoldDB" id="A0A9D1H9W8"/>
<feature type="transmembrane region" description="Helical" evidence="6">
    <location>
        <begin position="106"/>
        <end position="127"/>
    </location>
</feature>
<keyword evidence="2" id="KW-1003">Cell membrane</keyword>
<evidence type="ECO:0000313" key="9">
    <source>
        <dbReference type="Proteomes" id="UP000824161"/>
    </source>
</evidence>
<comment type="subcellular location">
    <subcellularLocation>
        <location evidence="1">Cell membrane</location>
        <topology evidence="1">Multi-pass membrane protein</topology>
    </subcellularLocation>
</comment>
<feature type="domain" description="EamA" evidence="7">
    <location>
        <begin position="168"/>
        <end position="306"/>
    </location>
</feature>
<proteinExistence type="predicted"/>
<feature type="domain" description="EamA" evidence="7">
    <location>
        <begin position="9"/>
        <end position="152"/>
    </location>
</feature>
<keyword evidence="4 6" id="KW-1133">Transmembrane helix</keyword>
<dbReference type="PANTHER" id="PTHR32322">
    <property type="entry name" value="INNER MEMBRANE TRANSPORTER"/>
    <property type="match status" value="1"/>
</dbReference>
<evidence type="ECO:0000256" key="1">
    <source>
        <dbReference type="ARBA" id="ARBA00004651"/>
    </source>
</evidence>
<evidence type="ECO:0000256" key="2">
    <source>
        <dbReference type="ARBA" id="ARBA00022475"/>
    </source>
</evidence>
<sequence length="322" mass="35527">MKKLFTSTTFLAVICCVLWASPFVPLKIGLDIMPRPLEFAGYRFFLAGVFVALFYALSRRGKGPDKERGGYFTQVRRNFPKIALISVFHTSLLYTFFYMGQMRVEAAVGALVVGSQPLFVAVFAHVMRRDDRLSWRKTAAILLGLAGLVIIASGKVSAADFLGWTPLIGILFLVGNNMTSAFSNVLISRTRTDRLDPSVFSSSQLMVGGATLLAVSYSTEGFQGFPSQGVWWVSLAVLVFISTVAIGVWFVLLARPGVKVSELNMWKFLIPVVGSVESWLLMPEEHPQLYSVVGLLVLTSSLVLLNYGSLRRAFCGEKTLER</sequence>
<feature type="transmembrane region" description="Helical" evidence="6">
    <location>
        <begin position="79"/>
        <end position="100"/>
    </location>
</feature>
<name>A0A9D1H9W8_9FLAO</name>
<feature type="transmembrane region" description="Helical" evidence="6">
    <location>
        <begin position="39"/>
        <end position="58"/>
    </location>
</feature>
<comment type="caution">
    <text evidence="8">The sequence shown here is derived from an EMBL/GenBank/DDBJ whole genome shotgun (WGS) entry which is preliminary data.</text>
</comment>